<keyword evidence="3" id="KW-0808">Transferase</keyword>
<evidence type="ECO:0000256" key="3">
    <source>
        <dbReference type="ARBA" id="ARBA00022679"/>
    </source>
</evidence>
<evidence type="ECO:0000313" key="6">
    <source>
        <dbReference type="Proteomes" id="UP000243975"/>
    </source>
</evidence>
<dbReference type="FunFam" id="3.40.50.2000:FF:000065">
    <property type="entry name" value="Glycosyltransferase"/>
    <property type="match status" value="1"/>
</dbReference>
<keyword evidence="6" id="KW-1185">Reference proteome</keyword>
<evidence type="ECO:0000256" key="2">
    <source>
        <dbReference type="ARBA" id="ARBA00022676"/>
    </source>
</evidence>
<dbReference type="Gramene" id="KVH99645">
    <property type="protein sequence ID" value="KVH99645"/>
    <property type="gene ID" value="Ccrd_022118"/>
</dbReference>
<keyword evidence="2" id="KW-0328">Glycosyltransferase</keyword>
<organism evidence="5 6">
    <name type="scientific">Cynara cardunculus var. scolymus</name>
    <name type="common">Globe artichoke</name>
    <name type="synonym">Cynara scolymus</name>
    <dbReference type="NCBI Taxonomy" id="59895"/>
    <lineage>
        <taxon>Eukaryota</taxon>
        <taxon>Viridiplantae</taxon>
        <taxon>Streptophyta</taxon>
        <taxon>Embryophyta</taxon>
        <taxon>Tracheophyta</taxon>
        <taxon>Spermatophyta</taxon>
        <taxon>Magnoliopsida</taxon>
        <taxon>eudicotyledons</taxon>
        <taxon>Gunneridae</taxon>
        <taxon>Pentapetalae</taxon>
        <taxon>asterids</taxon>
        <taxon>campanulids</taxon>
        <taxon>Asterales</taxon>
        <taxon>Asteraceae</taxon>
        <taxon>Carduoideae</taxon>
        <taxon>Cardueae</taxon>
        <taxon>Carduinae</taxon>
        <taxon>Cynara</taxon>
    </lineage>
</organism>
<dbReference type="Gene3D" id="3.40.50.2000">
    <property type="entry name" value="Glycogen Phosphorylase B"/>
    <property type="match status" value="1"/>
</dbReference>
<dbReference type="EMBL" id="LEKV01003426">
    <property type="protein sequence ID" value="KVH99645.1"/>
    <property type="molecule type" value="Genomic_DNA"/>
</dbReference>
<dbReference type="OMA" id="TQYHELM"/>
<evidence type="ECO:0000313" key="5">
    <source>
        <dbReference type="EMBL" id="KVH99645.1"/>
    </source>
</evidence>
<name>A0A103XZF0_CYNCS</name>
<comment type="caution">
    <text evidence="5">The sequence shown here is derived from an EMBL/GenBank/DDBJ whole genome shotgun (WGS) entry which is preliminary data.</text>
</comment>
<feature type="non-terminal residue" evidence="5">
    <location>
        <position position="1"/>
    </location>
</feature>
<gene>
    <name evidence="5" type="ORF">Ccrd_022118</name>
</gene>
<proteinExistence type="inferred from homology"/>
<reference evidence="5 6" key="1">
    <citation type="journal article" date="2016" name="Sci. Rep.">
        <title>The genome sequence of the outbreeding globe artichoke constructed de novo incorporating a phase-aware low-pass sequencing strategy of F1 progeny.</title>
        <authorList>
            <person name="Scaglione D."/>
            <person name="Reyes-Chin-Wo S."/>
            <person name="Acquadro A."/>
            <person name="Froenicke L."/>
            <person name="Portis E."/>
            <person name="Beitel C."/>
            <person name="Tirone M."/>
            <person name="Mauro R."/>
            <person name="Lo Monaco A."/>
            <person name="Mauromicale G."/>
            <person name="Faccioli P."/>
            <person name="Cattivelli L."/>
            <person name="Rieseberg L."/>
            <person name="Michelmore R."/>
            <person name="Lanteri S."/>
        </authorList>
    </citation>
    <scope>NUCLEOTIDE SEQUENCE [LARGE SCALE GENOMIC DNA]</scope>
    <source>
        <strain evidence="5">2C</strain>
    </source>
</reference>
<dbReference type="PANTHER" id="PTHR11926">
    <property type="entry name" value="GLUCOSYL/GLUCURONOSYL TRANSFERASES"/>
    <property type="match status" value="1"/>
</dbReference>
<evidence type="ECO:0000259" key="4">
    <source>
        <dbReference type="Pfam" id="PF26168"/>
    </source>
</evidence>
<dbReference type="GO" id="GO:0080043">
    <property type="term" value="F:quercetin 3-O-glucosyltransferase activity"/>
    <property type="evidence" value="ECO:0007669"/>
    <property type="project" value="TreeGrafter"/>
</dbReference>
<dbReference type="GO" id="GO:0080044">
    <property type="term" value="F:quercetin 7-O-glucosyltransferase activity"/>
    <property type="evidence" value="ECO:0007669"/>
    <property type="project" value="TreeGrafter"/>
</dbReference>
<protein>
    <submittedName>
        <fullName evidence="5">UDP-glucuronosyl/UDP-glucosyltransferase</fullName>
    </submittedName>
</protein>
<accession>A0A103XZF0</accession>
<comment type="similarity">
    <text evidence="1">Belongs to the UDP-glycosyltransferase family.</text>
</comment>
<feature type="domain" description="Glycosyltransferase N-terminal" evidence="4">
    <location>
        <begin position="10"/>
        <end position="135"/>
    </location>
</feature>
<dbReference type="Pfam" id="PF26168">
    <property type="entry name" value="Glyco_transf_N"/>
    <property type="match status" value="1"/>
</dbReference>
<dbReference type="OrthoDB" id="5835829at2759"/>
<dbReference type="AlphaFoldDB" id="A0A103XZF0"/>
<dbReference type="PANTHER" id="PTHR11926:SF1557">
    <property type="entry name" value="7-DEOXYLOGANETIN GLUCOSYLTRANSFERASE"/>
    <property type="match status" value="1"/>
</dbReference>
<dbReference type="STRING" id="59895.A0A103XZF0"/>
<dbReference type="Proteomes" id="UP000243975">
    <property type="component" value="Unassembled WGS sequence"/>
</dbReference>
<evidence type="ECO:0000256" key="1">
    <source>
        <dbReference type="ARBA" id="ARBA00009995"/>
    </source>
</evidence>
<dbReference type="SUPFAM" id="SSF53756">
    <property type="entry name" value="UDP-Glycosyltransferase/glycogen phosphorylase"/>
    <property type="match status" value="1"/>
</dbReference>
<sequence length="261" mass="29089">MDSKQKMQHVLCMPAPAQGHINPMLKLAKILHSKGFSITFVNTEFNHQRLLRSQGSDALRGFPSFCFETIPDGLPTPENLNATQDVPSLCKAMDEKFVVPFKSLLNKLSASDSPVTYIVADVIMSFTLEAAMEMDIPEILFWTGGAGSLLCIEQYPNLLDKGLMPLKDSSYLVNGYLDTSYDCIPSMSGIRLKDIPPFIRITNPGDEYMVEFFTRQIERAKTASTIVLNTYHELEPNILDALSSIFPPCYGIGPLNLLEKE</sequence>
<dbReference type="InterPro" id="IPR058980">
    <property type="entry name" value="Glyco_transf_N"/>
</dbReference>